<reference evidence="1 2" key="1">
    <citation type="submission" date="2018-07" db="EMBL/GenBank/DDBJ databases">
        <title>Anaerosacharophilus polymeroproducens gen. nov. sp. nov., an anaerobic bacterium isolated from salt field.</title>
        <authorList>
            <person name="Kim W."/>
            <person name="Yang S.-H."/>
            <person name="Oh J."/>
            <person name="Lee J.-H."/>
            <person name="Kwon K.K."/>
        </authorList>
    </citation>
    <scope>NUCLEOTIDE SEQUENCE [LARGE SCALE GENOMIC DNA]</scope>
    <source>
        <strain evidence="1 2">MCWD5</strain>
    </source>
</reference>
<dbReference type="EMBL" id="QRCT01000048">
    <property type="protein sequence ID" value="RDU22755.1"/>
    <property type="molecule type" value="Genomic_DNA"/>
</dbReference>
<accession>A0A371AT61</accession>
<keyword evidence="2" id="KW-1185">Reference proteome</keyword>
<protein>
    <submittedName>
        <fullName evidence="1">Uncharacterized protein</fullName>
    </submittedName>
</protein>
<evidence type="ECO:0000313" key="1">
    <source>
        <dbReference type="EMBL" id="RDU22755.1"/>
    </source>
</evidence>
<dbReference type="OrthoDB" id="1958058at2"/>
<evidence type="ECO:0000313" key="2">
    <source>
        <dbReference type="Proteomes" id="UP000255036"/>
    </source>
</evidence>
<dbReference type="Proteomes" id="UP000255036">
    <property type="component" value="Unassembled WGS sequence"/>
</dbReference>
<dbReference type="RefSeq" id="WP_115482689.1">
    <property type="nucleotide sequence ID" value="NZ_QRCT01000048.1"/>
</dbReference>
<organism evidence="1 2">
    <name type="scientific">Anaerosacchariphilus polymeriproducens</name>
    <dbReference type="NCBI Taxonomy" id="1812858"/>
    <lineage>
        <taxon>Bacteria</taxon>
        <taxon>Bacillati</taxon>
        <taxon>Bacillota</taxon>
        <taxon>Clostridia</taxon>
        <taxon>Lachnospirales</taxon>
        <taxon>Lachnospiraceae</taxon>
        <taxon>Anaerosacchariphilus</taxon>
    </lineage>
</organism>
<name>A0A371AT61_9FIRM</name>
<gene>
    <name evidence="1" type="ORF">DWV06_13380</name>
</gene>
<sequence>MEFILTDNNRKELNYMRHNSDIDLDIGDTNDFKISMSFEDYLHFGYDFGYMFFAESTEYGGIFGQRHTNTETNIVELSGYTYRGLLSKKIIEPPSGVAYKTVTGECNSIISSIIGSNFDSLFQVGYYDYNTQTVITDSGFSVSNYSFDRYTDVLSGLTKMLKSVGAKLQIQCVSGNTNEPFTVYLSATPINDFSEEIEYSQDNKINFITSKKTNGINHLICLGQGELTARTVVHLYADADGNISQTKTFSGINERAAVYDYPSAEDENTLITEGKENFKELMNMQSIEISVDDLSVELGDIIGGRDRLTGFYIKEQITNKIVKIDNGKLSIDYKVGES</sequence>
<dbReference type="AlphaFoldDB" id="A0A371AT61"/>
<comment type="caution">
    <text evidence="1">The sequence shown here is derived from an EMBL/GenBank/DDBJ whole genome shotgun (WGS) entry which is preliminary data.</text>
</comment>
<proteinExistence type="predicted"/>